<dbReference type="Proteomes" id="UP000198762">
    <property type="component" value="Unassembled WGS sequence"/>
</dbReference>
<evidence type="ECO:0000259" key="3">
    <source>
        <dbReference type="Pfam" id="PF00501"/>
    </source>
</evidence>
<evidence type="ECO:0000259" key="4">
    <source>
        <dbReference type="Pfam" id="PF13193"/>
    </source>
</evidence>
<reference evidence="6" key="1">
    <citation type="submission" date="2016-10" db="EMBL/GenBank/DDBJ databases">
        <authorList>
            <person name="Varghese N."/>
            <person name="Submissions S."/>
        </authorList>
    </citation>
    <scope>NUCLEOTIDE SEQUENCE [LARGE SCALE GENOMIC DNA]</scope>
    <source>
        <strain evidence="6">CGMCC 1.6489</strain>
    </source>
</reference>
<evidence type="ECO:0000256" key="1">
    <source>
        <dbReference type="ARBA" id="ARBA00006432"/>
    </source>
</evidence>
<keyword evidence="6" id="KW-1185">Reference proteome</keyword>
<dbReference type="SUPFAM" id="SSF56801">
    <property type="entry name" value="Acetyl-CoA synthetase-like"/>
    <property type="match status" value="1"/>
</dbReference>
<dbReference type="PROSITE" id="PS00455">
    <property type="entry name" value="AMP_BINDING"/>
    <property type="match status" value="1"/>
</dbReference>
<dbReference type="InterPro" id="IPR042099">
    <property type="entry name" value="ANL_N_sf"/>
</dbReference>
<dbReference type="Gene3D" id="3.30.300.30">
    <property type="match status" value="1"/>
</dbReference>
<feature type="domain" description="AMP-binding enzyme C-terminal" evidence="4">
    <location>
        <begin position="419"/>
        <end position="495"/>
    </location>
</feature>
<dbReference type="InterPro" id="IPR000873">
    <property type="entry name" value="AMP-dep_synth/lig_dom"/>
</dbReference>
<evidence type="ECO:0000313" key="6">
    <source>
        <dbReference type="Proteomes" id="UP000198762"/>
    </source>
</evidence>
<accession>A0A1I0A9Q3</accession>
<dbReference type="Pfam" id="PF00501">
    <property type="entry name" value="AMP-binding"/>
    <property type="match status" value="1"/>
</dbReference>
<dbReference type="EMBL" id="FOHZ01000002">
    <property type="protein sequence ID" value="SES90878.1"/>
    <property type="molecule type" value="Genomic_DNA"/>
</dbReference>
<keyword evidence="2" id="KW-0436">Ligase</keyword>
<dbReference type="RefSeq" id="WP_091848946.1">
    <property type="nucleotide sequence ID" value="NZ_FOHZ01000002.1"/>
</dbReference>
<comment type="similarity">
    <text evidence="1">Belongs to the ATP-dependent AMP-binding enzyme family.</text>
</comment>
<protein>
    <submittedName>
        <fullName evidence="5">Fatty-acyl-CoA synthase</fullName>
    </submittedName>
</protein>
<name>A0A1I0A9Q3_9GAMM</name>
<dbReference type="InterPro" id="IPR020845">
    <property type="entry name" value="AMP-binding_CS"/>
</dbReference>
<dbReference type="Pfam" id="PF13193">
    <property type="entry name" value="AMP-binding_C"/>
    <property type="match status" value="1"/>
</dbReference>
<dbReference type="GO" id="GO:0031956">
    <property type="term" value="F:medium-chain fatty acid-CoA ligase activity"/>
    <property type="evidence" value="ECO:0007669"/>
    <property type="project" value="TreeGrafter"/>
</dbReference>
<dbReference type="PANTHER" id="PTHR43201">
    <property type="entry name" value="ACYL-COA SYNTHETASE"/>
    <property type="match status" value="1"/>
</dbReference>
<organism evidence="5 6">
    <name type="scientific">Marinobacter segnicrescens</name>
    <dbReference type="NCBI Taxonomy" id="430453"/>
    <lineage>
        <taxon>Bacteria</taxon>
        <taxon>Pseudomonadati</taxon>
        <taxon>Pseudomonadota</taxon>
        <taxon>Gammaproteobacteria</taxon>
        <taxon>Pseudomonadales</taxon>
        <taxon>Marinobacteraceae</taxon>
        <taxon>Marinobacter</taxon>
    </lineage>
</organism>
<feature type="domain" description="AMP-dependent synthetase/ligase" evidence="3">
    <location>
        <begin position="9"/>
        <end position="368"/>
    </location>
</feature>
<dbReference type="InterPro" id="IPR045851">
    <property type="entry name" value="AMP-bd_C_sf"/>
</dbReference>
<dbReference type="STRING" id="430453.SAMN04487962_102273"/>
<dbReference type="InterPro" id="IPR025110">
    <property type="entry name" value="AMP-bd_C"/>
</dbReference>
<proteinExistence type="inferred from homology"/>
<dbReference type="CDD" id="cd17631">
    <property type="entry name" value="FACL_FadD13-like"/>
    <property type="match status" value="1"/>
</dbReference>
<dbReference type="PANTHER" id="PTHR43201:SF5">
    <property type="entry name" value="MEDIUM-CHAIN ACYL-COA LIGASE ACSF2, MITOCHONDRIAL"/>
    <property type="match status" value="1"/>
</dbReference>
<evidence type="ECO:0000313" key="5">
    <source>
        <dbReference type="EMBL" id="SES90878.1"/>
    </source>
</evidence>
<gene>
    <name evidence="5" type="ORF">SAMN04487962_102273</name>
</gene>
<sequence>MNWFDLAGHRARVTPDRLALEDLASGSSYNYRQLNEQAARFAAAARGTWGLGEGDRIAFLGHSRAEFFVMLFGCAKAGLVLVPLNWRLAQPELEQLMEDCTPKALVFGEEFTDAAQKLRTSGHVETLVDLDGNAEACRHYDADLADTTPELTPHSDRDPDTPWYLLYTSGTTGRPKGVIQTFRMMMSNYLNIGLAVDLTGQDTLLNVLPLFHTAGINLYSSAVFLAGGTVLVARAFEPDQAMDVLENRATIFFGVPAVYQAILEHPAFSGDRLRNVRSWGCGGAPLALPVARRFVEQGIRVRTGMGMTETGPTVFLLDESDVLDKIGSVGRPQLLTEVRIVGTDGRDAGPGESGELLIRGPNVTPGYWNRPDATADAIEPGGWLHSGDVARCDEDGCYYIVDRWKDMFISGGENVYPAEVERVLVEHPEVSEVAVVGVPDEKWGEVGKAFLCLRPHSQEPDPATLNAWCRERLAGYKVPKYFQVVDELPRNALGKVTKQVLRQD</sequence>
<dbReference type="Gene3D" id="3.40.50.12780">
    <property type="entry name" value="N-terminal domain of ligase-like"/>
    <property type="match status" value="1"/>
</dbReference>
<evidence type="ECO:0000256" key="2">
    <source>
        <dbReference type="ARBA" id="ARBA00022598"/>
    </source>
</evidence>
<dbReference type="AlphaFoldDB" id="A0A1I0A9Q3"/>
<dbReference type="OrthoDB" id="9803968at2"/>
<dbReference type="GO" id="GO:0006631">
    <property type="term" value="P:fatty acid metabolic process"/>
    <property type="evidence" value="ECO:0007669"/>
    <property type="project" value="TreeGrafter"/>
</dbReference>
<dbReference type="FunFam" id="3.30.300.30:FF:000008">
    <property type="entry name" value="2,3-dihydroxybenzoate-AMP ligase"/>
    <property type="match status" value="1"/>
</dbReference>